<evidence type="ECO:0000259" key="4">
    <source>
        <dbReference type="PROSITE" id="PS50893"/>
    </source>
</evidence>
<dbReference type="InterPro" id="IPR003593">
    <property type="entry name" value="AAA+_ATPase"/>
</dbReference>
<keyword evidence="2" id="KW-0547">Nucleotide-binding</keyword>
<evidence type="ECO:0000313" key="6">
    <source>
        <dbReference type="Proteomes" id="UP001594351"/>
    </source>
</evidence>
<dbReference type="InterPro" id="IPR025302">
    <property type="entry name" value="DrrA1/2-like_C"/>
</dbReference>
<dbReference type="PANTHER" id="PTHR43038:SF3">
    <property type="entry name" value="ABC TRANSPORTER G FAMILY MEMBER 20 ISOFORM X1"/>
    <property type="match status" value="1"/>
</dbReference>
<keyword evidence="6" id="KW-1185">Reference proteome</keyword>
<dbReference type="PROSITE" id="PS50893">
    <property type="entry name" value="ABC_TRANSPORTER_2"/>
    <property type="match status" value="1"/>
</dbReference>
<sequence length="306" mass="33798">MDSIVVQNLTKKFGPFTAVDAINFRVKKGEIFGFLGANGAGKSTAIRMMCGLLEPTSGTAVVAGHDVSQKPEMVKQSIGYMSQRFSLYEDITVSENIRFFGGVYGLRGQKLIQRTDWVLDMARLRGQEKQITGTLPGGIKQRLALGCAFIHEPTIVFLDEPTGGVDPISRRQFWELIQQLADEGTTILVTTHFLDEAEYCHTIALINAGQIVAYGSPRHLKQNYLPYNIVGLEVDRPLAALALLQALPYVVEISLFGLSLHCGVTQVAETIPKIRQVLTSNGFRVSNLEPILPSLEDVFIYLIEKK</sequence>
<keyword evidence="3 5" id="KW-0067">ATP-binding</keyword>
<proteinExistence type="predicted"/>
<dbReference type="PANTHER" id="PTHR43038">
    <property type="entry name" value="ATP-BINDING CASSETTE, SUB-FAMILY H, MEMBER 1"/>
    <property type="match status" value="1"/>
</dbReference>
<dbReference type="Pfam" id="PF00005">
    <property type="entry name" value="ABC_tran"/>
    <property type="match status" value="1"/>
</dbReference>
<dbReference type="SUPFAM" id="SSF52540">
    <property type="entry name" value="P-loop containing nucleoside triphosphate hydrolases"/>
    <property type="match status" value="1"/>
</dbReference>
<evidence type="ECO:0000256" key="3">
    <source>
        <dbReference type="ARBA" id="ARBA00022840"/>
    </source>
</evidence>
<dbReference type="Proteomes" id="UP001594351">
    <property type="component" value="Unassembled WGS sequence"/>
</dbReference>
<dbReference type="GO" id="GO:0005524">
    <property type="term" value="F:ATP binding"/>
    <property type="evidence" value="ECO:0007669"/>
    <property type="project" value="UniProtKB-KW"/>
</dbReference>
<protein>
    <submittedName>
        <fullName evidence="5">ATP-binding cassette domain-containing protein</fullName>
    </submittedName>
</protein>
<reference evidence="5 6" key="1">
    <citation type="submission" date="2024-09" db="EMBL/GenBank/DDBJ databases">
        <title>Laminarin stimulates single cell rates of sulfate reduction while oxygen inhibits transcriptomic activity in coastal marine sediment.</title>
        <authorList>
            <person name="Lindsay M."/>
            <person name="Orcutt B."/>
            <person name="Emerson D."/>
            <person name="Stepanauskas R."/>
            <person name="D'Angelo T."/>
        </authorList>
    </citation>
    <scope>NUCLEOTIDE SEQUENCE [LARGE SCALE GENOMIC DNA]</scope>
    <source>
        <strain evidence="5">SAG AM-311-K15</strain>
    </source>
</reference>
<dbReference type="Pfam" id="PF13732">
    <property type="entry name" value="DrrA1-3_C"/>
    <property type="match status" value="1"/>
</dbReference>
<comment type="caution">
    <text evidence="5">The sequence shown here is derived from an EMBL/GenBank/DDBJ whole genome shotgun (WGS) entry which is preliminary data.</text>
</comment>
<accession>A0ABV6YUT0</accession>
<dbReference type="EMBL" id="JBHPBY010000062">
    <property type="protein sequence ID" value="MFC1849841.1"/>
    <property type="molecule type" value="Genomic_DNA"/>
</dbReference>
<organism evidence="5 6">
    <name type="scientific">candidate division CSSED10-310 bacterium</name>
    <dbReference type="NCBI Taxonomy" id="2855610"/>
    <lineage>
        <taxon>Bacteria</taxon>
        <taxon>Bacteria division CSSED10-310</taxon>
    </lineage>
</organism>
<dbReference type="SMART" id="SM00382">
    <property type="entry name" value="AAA"/>
    <property type="match status" value="1"/>
</dbReference>
<dbReference type="InterPro" id="IPR003439">
    <property type="entry name" value="ABC_transporter-like_ATP-bd"/>
</dbReference>
<gene>
    <name evidence="5" type="ORF">ACFL27_06495</name>
</gene>
<dbReference type="InterPro" id="IPR027417">
    <property type="entry name" value="P-loop_NTPase"/>
</dbReference>
<name>A0ABV6YUT0_UNCC1</name>
<dbReference type="Gene3D" id="3.40.50.300">
    <property type="entry name" value="P-loop containing nucleotide triphosphate hydrolases"/>
    <property type="match status" value="1"/>
</dbReference>
<keyword evidence="1" id="KW-0813">Transport</keyword>
<evidence type="ECO:0000256" key="2">
    <source>
        <dbReference type="ARBA" id="ARBA00022741"/>
    </source>
</evidence>
<evidence type="ECO:0000256" key="1">
    <source>
        <dbReference type="ARBA" id="ARBA00022448"/>
    </source>
</evidence>
<evidence type="ECO:0000313" key="5">
    <source>
        <dbReference type="EMBL" id="MFC1849841.1"/>
    </source>
</evidence>
<feature type="domain" description="ABC transporter" evidence="4">
    <location>
        <begin position="4"/>
        <end position="233"/>
    </location>
</feature>